<name>A0A1R1PEY6_ZANCU</name>
<feature type="region of interest" description="Disordered" evidence="1">
    <location>
        <begin position="1"/>
        <end position="79"/>
    </location>
</feature>
<reference evidence="3" key="1">
    <citation type="submission" date="2017-01" db="EMBL/GenBank/DDBJ databases">
        <authorList>
            <person name="Wang Y."/>
            <person name="White M."/>
            <person name="Kvist S."/>
            <person name="Moncalvo J.-M."/>
        </authorList>
    </citation>
    <scope>NUCLEOTIDE SEQUENCE [LARGE SCALE GENOMIC DNA]</scope>
    <source>
        <strain evidence="3">COL-18-3</strain>
    </source>
</reference>
<dbReference type="AlphaFoldDB" id="A0A1R1PEY6"/>
<evidence type="ECO:0000313" key="2">
    <source>
        <dbReference type="EMBL" id="OMH79521.1"/>
    </source>
</evidence>
<organism evidence="2 3">
    <name type="scientific">Zancudomyces culisetae</name>
    <name type="common">Gut fungus</name>
    <name type="synonym">Smittium culisetae</name>
    <dbReference type="NCBI Taxonomy" id="1213189"/>
    <lineage>
        <taxon>Eukaryota</taxon>
        <taxon>Fungi</taxon>
        <taxon>Fungi incertae sedis</taxon>
        <taxon>Zoopagomycota</taxon>
        <taxon>Kickxellomycotina</taxon>
        <taxon>Harpellomycetes</taxon>
        <taxon>Harpellales</taxon>
        <taxon>Legeriomycetaceae</taxon>
        <taxon>Zancudomyces</taxon>
    </lineage>
</organism>
<dbReference type="EMBL" id="LSSK01001527">
    <property type="protein sequence ID" value="OMH79521.1"/>
    <property type="molecule type" value="Genomic_DNA"/>
</dbReference>
<comment type="caution">
    <text evidence="2">The sequence shown here is derived from an EMBL/GenBank/DDBJ whole genome shotgun (WGS) entry which is preliminary data.</text>
</comment>
<evidence type="ECO:0000313" key="3">
    <source>
        <dbReference type="Proteomes" id="UP000188320"/>
    </source>
</evidence>
<accession>A0A1R1PEY6</accession>
<gene>
    <name evidence="2" type="ORF">AX774_g7065</name>
</gene>
<proteinExistence type="predicted"/>
<dbReference type="Proteomes" id="UP000188320">
    <property type="component" value="Unassembled WGS sequence"/>
</dbReference>
<protein>
    <submittedName>
        <fullName evidence="2">Uncharacterized protein</fullName>
    </submittedName>
</protein>
<evidence type="ECO:0000256" key="1">
    <source>
        <dbReference type="SAM" id="MobiDB-lite"/>
    </source>
</evidence>
<keyword evidence="3" id="KW-1185">Reference proteome</keyword>
<feature type="compositionally biased region" description="Basic and acidic residues" evidence="1">
    <location>
        <begin position="12"/>
        <end position="22"/>
    </location>
</feature>
<sequence length="95" mass="10301">MGSCCSSMDEPEPSRPRAEASSKKNTPKAGATNNAFGKKGKTLNDSTLSSDEKYELSTIKNSDSNPNGGDDDDKRKRMAEAAEKRIQQVCTFLLL</sequence>